<dbReference type="Gene3D" id="2.60.40.10">
    <property type="entry name" value="Immunoglobulins"/>
    <property type="match status" value="2"/>
</dbReference>
<comment type="caution">
    <text evidence="3">The sequence shown here is derived from an EMBL/GenBank/DDBJ whole genome shotgun (WGS) entry which is preliminary data.</text>
</comment>
<keyword evidence="4" id="KW-1185">Reference proteome</keyword>
<reference evidence="3 4" key="1">
    <citation type="submission" date="2018-10" db="EMBL/GenBank/DDBJ databases">
        <title>Sinomicrobium pectinilyticum sp. nov., a pectinase-producing bacterium isolated from alkaline and saline soil, and emended description of the genus Sinomicrobium.</title>
        <authorList>
            <person name="Cheng B."/>
            <person name="Li C."/>
            <person name="Lai Q."/>
            <person name="Du M."/>
            <person name="Shao Z."/>
            <person name="Xu P."/>
            <person name="Yang C."/>
        </authorList>
    </citation>
    <scope>NUCLEOTIDE SEQUENCE [LARGE SCALE GENOMIC DNA]</scope>
    <source>
        <strain evidence="3 4">5DNS001</strain>
    </source>
</reference>
<feature type="chain" id="PRO_5018268168" description="IPT/TIG domain-containing protein" evidence="1">
    <location>
        <begin position="23"/>
        <end position="341"/>
    </location>
</feature>
<protein>
    <recommendedName>
        <fullName evidence="2">IPT/TIG domain-containing protein</fullName>
    </recommendedName>
</protein>
<name>A0A3N0E3F5_SINP1</name>
<dbReference type="Pfam" id="PF01833">
    <property type="entry name" value="TIG"/>
    <property type="match status" value="2"/>
</dbReference>
<organism evidence="3 4">
    <name type="scientific">Sinomicrobium pectinilyticum</name>
    <dbReference type="NCBI Taxonomy" id="1084421"/>
    <lineage>
        <taxon>Bacteria</taxon>
        <taxon>Pseudomonadati</taxon>
        <taxon>Bacteroidota</taxon>
        <taxon>Flavobacteriia</taxon>
        <taxon>Flavobacteriales</taxon>
        <taxon>Flavobacteriaceae</taxon>
        <taxon>Sinomicrobium</taxon>
    </lineage>
</organism>
<proteinExistence type="predicted"/>
<dbReference type="Proteomes" id="UP000267469">
    <property type="component" value="Unassembled WGS sequence"/>
</dbReference>
<dbReference type="InterPro" id="IPR002909">
    <property type="entry name" value="IPT_dom"/>
</dbReference>
<evidence type="ECO:0000313" key="3">
    <source>
        <dbReference type="EMBL" id="RNL82375.1"/>
    </source>
</evidence>
<keyword evidence="1" id="KW-0732">Signal</keyword>
<evidence type="ECO:0000313" key="4">
    <source>
        <dbReference type="Proteomes" id="UP000267469"/>
    </source>
</evidence>
<dbReference type="InterPro" id="IPR013783">
    <property type="entry name" value="Ig-like_fold"/>
</dbReference>
<dbReference type="CDD" id="cd00603">
    <property type="entry name" value="IPT_PCSR"/>
    <property type="match status" value="1"/>
</dbReference>
<dbReference type="OrthoDB" id="633200at2"/>
<evidence type="ECO:0000256" key="1">
    <source>
        <dbReference type="SAM" id="SignalP"/>
    </source>
</evidence>
<dbReference type="SUPFAM" id="SSF49785">
    <property type="entry name" value="Galactose-binding domain-like"/>
    <property type="match status" value="1"/>
</dbReference>
<dbReference type="SMART" id="SM00429">
    <property type="entry name" value="IPT"/>
    <property type="match status" value="2"/>
</dbReference>
<dbReference type="CDD" id="cd00102">
    <property type="entry name" value="IPT"/>
    <property type="match status" value="1"/>
</dbReference>
<sequence length="341" mass="36772">MRTTTIKYVPGFMAVACGFIMAVSCKPEFEPDIVTYPDITLSDFHPKSGRPTTPVTISGTNFGDAPEAAHIIFDGAEADEIISYSDTEIVVAVPEEAGSGPITVRVWTHEKVTPDDFEYIPGAELLSVSAGSADPGEILSLTGTNFGNAPDMIRVTFGDTPAEVVSVTDSEIRVVVPDATSGTIRIYVDTQTIEGPFFLIGEVQLAGTVFGHESSWGDNPDTYVSAAFDGNKETFVDAPSAEGYAGIDQGEGKQAFVNRVRYFPRSSHPSRMEGGEIRASNDPDYLNTYTTLYTISETPSATEYTETALDSGGESYRYIYYYSGNGYGNVAELEFYGVPDN</sequence>
<evidence type="ECO:0000259" key="2">
    <source>
        <dbReference type="SMART" id="SM00429"/>
    </source>
</evidence>
<dbReference type="Gene3D" id="2.60.120.260">
    <property type="entry name" value="Galactose-binding domain-like"/>
    <property type="match status" value="1"/>
</dbReference>
<feature type="signal peptide" evidence="1">
    <location>
        <begin position="1"/>
        <end position="22"/>
    </location>
</feature>
<accession>A0A3N0E3F5</accession>
<dbReference type="SUPFAM" id="SSF81296">
    <property type="entry name" value="E set domains"/>
    <property type="match status" value="2"/>
</dbReference>
<dbReference type="PROSITE" id="PS51257">
    <property type="entry name" value="PROKAR_LIPOPROTEIN"/>
    <property type="match status" value="1"/>
</dbReference>
<dbReference type="InterPro" id="IPR008979">
    <property type="entry name" value="Galactose-bd-like_sf"/>
</dbReference>
<dbReference type="AlphaFoldDB" id="A0A3N0E3F5"/>
<feature type="domain" description="IPT/TIG" evidence="2">
    <location>
        <begin position="38"/>
        <end position="120"/>
    </location>
</feature>
<dbReference type="RefSeq" id="WP_123217242.1">
    <property type="nucleotide sequence ID" value="NZ_RJTM01000114.1"/>
</dbReference>
<dbReference type="InterPro" id="IPR014756">
    <property type="entry name" value="Ig_E-set"/>
</dbReference>
<gene>
    <name evidence="3" type="ORF">ED312_17075</name>
</gene>
<feature type="domain" description="IPT/TIG" evidence="2">
    <location>
        <begin position="121"/>
        <end position="202"/>
    </location>
</feature>
<dbReference type="EMBL" id="RJTM01000114">
    <property type="protein sequence ID" value="RNL82375.1"/>
    <property type="molecule type" value="Genomic_DNA"/>
</dbReference>